<sequence length="177" mass="19756">MVARFCLAGLALAVSVQGSSAAAVQVRPYPSKLVLEDFFRGPLRAEGVFFNTRDGSRRGIEVAMRGRWDGRTLTLREDFVYSDGERDRKTWRFTKTGDGVYVGTREDVIGTADVRQDGDAVKLSYTARVRTAAGSSYDIRFADLLRKTGPRAVINTADLSWLFFPVGKAELRIRRAR</sequence>
<keyword evidence="1" id="KW-0732">Signal</keyword>
<dbReference type="OrthoDB" id="5296954at2"/>
<evidence type="ECO:0000313" key="2">
    <source>
        <dbReference type="EMBL" id="PSC05932.1"/>
    </source>
</evidence>
<dbReference type="Proteomes" id="UP000239772">
    <property type="component" value="Unassembled WGS sequence"/>
</dbReference>
<accession>A0A2T1HW88</accession>
<gene>
    <name evidence="2" type="ORF">SLNSH_06020</name>
</gene>
<dbReference type="AlphaFoldDB" id="A0A2T1HW88"/>
<dbReference type="InterPro" id="IPR024409">
    <property type="entry name" value="DUF3833"/>
</dbReference>
<feature type="chain" id="PRO_5015486685" evidence="1">
    <location>
        <begin position="22"/>
        <end position="177"/>
    </location>
</feature>
<proteinExistence type="predicted"/>
<feature type="signal peptide" evidence="1">
    <location>
        <begin position="1"/>
        <end position="21"/>
    </location>
</feature>
<comment type="caution">
    <text evidence="2">The sequence shown here is derived from an EMBL/GenBank/DDBJ whole genome shotgun (WGS) entry which is preliminary data.</text>
</comment>
<evidence type="ECO:0000256" key="1">
    <source>
        <dbReference type="SAM" id="SignalP"/>
    </source>
</evidence>
<keyword evidence="3" id="KW-1185">Reference proteome</keyword>
<reference evidence="3" key="1">
    <citation type="submission" date="2018-03" db="EMBL/GenBank/DDBJ databases">
        <authorList>
            <person name="Sun L."/>
            <person name="Liu H."/>
            <person name="Chen W."/>
            <person name="Huang K."/>
            <person name="Liu W."/>
            <person name="Gao X."/>
        </authorList>
    </citation>
    <scope>NUCLEOTIDE SEQUENCE [LARGE SCALE GENOMIC DNA]</scope>
    <source>
        <strain evidence="3">SH9</strain>
    </source>
</reference>
<dbReference type="Pfam" id="PF12915">
    <property type="entry name" value="DUF3833"/>
    <property type="match status" value="1"/>
</dbReference>
<protein>
    <submittedName>
        <fullName evidence="2">DUF3833 domain-containing protein</fullName>
    </submittedName>
</protein>
<dbReference type="EMBL" id="PVZS01000005">
    <property type="protein sequence ID" value="PSC05932.1"/>
    <property type="molecule type" value="Genomic_DNA"/>
</dbReference>
<organism evidence="2 3">
    <name type="scientific">Alsobacter soli</name>
    <dbReference type="NCBI Taxonomy" id="2109933"/>
    <lineage>
        <taxon>Bacteria</taxon>
        <taxon>Pseudomonadati</taxon>
        <taxon>Pseudomonadota</taxon>
        <taxon>Alphaproteobacteria</taxon>
        <taxon>Hyphomicrobiales</taxon>
        <taxon>Alsobacteraceae</taxon>
        <taxon>Alsobacter</taxon>
    </lineage>
</organism>
<dbReference type="RefSeq" id="WP_106335771.1">
    <property type="nucleotide sequence ID" value="NZ_PVZS01000005.1"/>
</dbReference>
<evidence type="ECO:0000313" key="3">
    <source>
        <dbReference type="Proteomes" id="UP000239772"/>
    </source>
</evidence>
<name>A0A2T1HW88_9HYPH</name>